<accession>A0A382P241</accession>
<dbReference type="GO" id="GO:0003677">
    <property type="term" value="F:DNA binding"/>
    <property type="evidence" value="ECO:0007669"/>
    <property type="project" value="InterPro"/>
</dbReference>
<gene>
    <name evidence="1" type="ORF">METZ01_LOCUS320287</name>
</gene>
<name>A0A382P241_9ZZZZ</name>
<dbReference type="PRINTS" id="PR01727">
    <property type="entry name" value="DNABINDINGHU"/>
</dbReference>
<dbReference type="PANTHER" id="PTHR33175:SF2">
    <property type="entry name" value="INTEGRATION HOST FACTOR SUBUNIT ALPHA"/>
    <property type="match status" value="1"/>
</dbReference>
<proteinExistence type="predicted"/>
<dbReference type="SMART" id="SM00411">
    <property type="entry name" value="BHL"/>
    <property type="match status" value="1"/>
</dbReference>
<dbReference type="CDD" id="cd13836">
    <property type="entry name" value="IHF_B"/>
    <property type="match status" value="1"/>
</dbReference>
<dbReference type="Pfam" id="PF00216">
    <property type="entry name" value="Bac_DNA_binding"/>
    <property type="match status" value="1"/>
</dbReference>
<dbReference type="InterPro" id="IPR010992">
    <property type="entry name" value="IHF-like_DNA-bd_dom_sf"/>
</dbReference>
<dbReference type="EMBL" id="UINC01104355">
    <property type="protein sequence ID" value="SVC67433.1"/>
    <property type="molecule type" value="Genomic_DNA"/>
</dbReference>
<dbReference type="PANTHER" id="PTHR33175">
    <property type="entry name" value="DNA-BINDING PROTEIN HU"/>
    <property type="match status" value="1"/>
</dbReference>
<protein>
    <recommendedName>
        <fullName evidence="2">Integration host factor subunit beta</fullName>
    </recommendedName>
</protein>
<dbReference type="GO" id="GO:0005829">
    <property type="term" value="C:cytosol"/>
    <property type="evidence" value="ECO:0007669"/>
    <property type="project" value="TreeGrafter"/>
</dbReference>
<dbReference type="SUPFAM" id="SSF47729">
    <property type="entry name" value="IHF-like DNA-binding proteins"/>
    <property type="match status" value="1"/>
</dbReference>
<dbReference type="AlphaFoldDB" id="A0A382P241"/>
<evidence type="ECO:0008006" key="2">
    <source>
        <dbReference type="Google" id="ProtNLM"/>
    </source>
</evidence>
<organism evidence="1">
    <name type="scientific">marine metagenome</name>
    <dbReference type="NCBI Taxonomy" id="408172"/>
    <lineage>
        <taxon>unclassified sequences</taxon>
        <taxon>metagenomes</taxon>
        <taxon>ecological metagenomes</taxon>
    </lineage>
</organism>
<dbReference type="Gene3D" id="4.10.520.10">
    <property type="entry name" value="IHF-like DNA-binding proteins"/>
    <property type="match status" value="1"/>
</dbReference>
<dbReference type="GO" id="GO:0030527">
    <property type="term" value="F:structural constituent of chromatin"/>
    <property type="evidence" value="ECO:0007669"/>
    <property type="project" value="InterPro"/>
</dbReference>
<evidence type="ECO:0000313" key="1">
    <source>
        <dbReference type="EMBL" id="SVC67433.1"/>
    </source>
</evidence>
<sequence>MKKITYSKDDLIKKLSNKILFSNEDMKFMVDNFFETILEILIQPHDIIRIEIRNFGIFEVKPTKAKPKARNPRTNEEIFVPAHKKISFRPGKILKEELRKEWKV</sequence>
<reference evidence="1" key="1">
    <citation type="submission" date="2018-05" db="EMBL/GenBank/DDBJ databases">
        <authorList>
            <person name="Lanie J.A."/>
            <person name="Ng W.-L."/>
            <person name="Kazmierczak K.M."/>
            <person name="Andrzejewski T.M."/>
            <person name="Davidsen T.M."/>
            <person name="Wayne K.J."/>
            <person name="Tettelin H."/>
            <person name="Glass J.I."/>
            <person name="Rusch D."/>
            <person name="Podicherti R."/>
            <person name="Tsui H.-C.T."/>
            <person name="Winkler M.E."/>
        </authorList>
    </citation>
    <scope>NUCLEOTIDE SEQUENCE</scope>
</reference>
<dbReference type="InterPro" id="IPR000119">
    <property type="entry name" value="Hist_DNA-bd"/>
</dbReference>